<evidence type="ECO:0000256" key="1">
    <source>
        <dbReference type="ARBA" id="ARBA00005535"/>
    </source>
</evidence>
<accession>A0AAV1ZRD4</accession>
<gene>
    <name evidence="2" type="ORF">LARSCL_LOCUS7073</name>
</gene>
<evidence type="ECO:0008006" key="4">
    <source>
        <dbReference type="Google" id="ProtNLM"/>
    </source>
</evidence>
<reference evidence="2 3" key="1">
    <citation type="submission" date="2024-04" db="EMBL/GenBank/DDBJ databases">
        <authorList>
            <person name="Rising A."/>
            <person name="Reimegard J."/>
            <person name="Sonavane S."/>
            <person name="Akerstrom W."/>
            <person name="Nylinder S."/>
            <person name="Hedman E."/>
            <person name="Kallberg Y."/>
        </authorList>
    </citation>
    <scope>NUCLEOTIDE SEQUENCE [LARGE SCALE GENOMIC DNA]</scope>
</reference>
<sequence length="311" mass="34988">MSEIDDEVFSLHQEFDWLLQEEVTVILEQLHDIVLECARRFPDSEELYGVESLVKTEKFLLVNTSSTGGSTTDTIQAVVTLEGDNICYADISLKLHKHSIPSHRTIVQNDCQWKLQQIQDAGKHLSKALQVFASLPDINEKGKIDFHSAEEVIHVVNSLMGCLQRGRSALLIPKKRTINELQRSRNVKSLQPPLPPDLAISFYVQSHKLVFAVYHILSKEGKGPPKFDVFQVESSVPWLSEVLVLFSVSLQLCQQLKNKIALGSQHQLRALRWNSHCGPSANSMHQAFGTKCFLPDGVTIPCFFEKIGPVH</sequence>
<dbReference type="PANTHER" id="PTHR13618:SF1">
    <property type="entry name" value="PROTEIN ROGDI HOMOLOG"/>
    <property type="match status" value="1"/>
</dbReference>
<evidence type="ECO:0000313" key="2">
    <source>
        <dbReference type="EMBL" id="CAL1273756.1"/>
    </source>
</evidence>
<evidence type="ECO:0000313" key="3">
    <source>
        <dbReference type="Proteomes" id="UP001497382"/>
    </source>
</evidence>
<dbReference type="PANTHER" id="PTHR13618">
    <property type="entry name" value="LEUCINE ZIPPER CONTAINING TRANSCRIPTION FACTOR LZF1"/>
    <property type="match status" value="1"/>
</dbReference>
<protein>
    <recommendedName>
        <fullName evidence="4">Protein rogdi</fullName>
    </recommendedName>
</protein>
<dbReference type="EMBL" id="CAXIEN010000070">
    <property type="protein sequence ID" value="CAL1273756.1"/>
    <property type="molecule type" value="Genomic_DNA"/>
</dbReference>
<dbReference type="GO" id="GO:0043291">
    <property type="term" value="C:RAVE complex"/>
    <property type="evidence" value="ECO:0007669"/>
    <property type="project" value="TreeGrafter"/>
</dbReference>
<comment type="similarity">
    <text evidence="1">Belongs to the rogdi family.</text>
</comment>
<proteinExistence type="inferred from homology"/>
<dbReference type="AlphaFoldDB" id="A0AAV1ZRD4"/>
<name>A0AAV1ZRD4_9ARAC</name>
<organism evidence="2 3">
    <name type="scientific">Larinioides sclopetarius</name>
    <dbReference type="NCBI Taxonomy" id="280406"/>
    <lineage>
        <taxon>Eukaryota</taxon>
        <taxon>Metazoa</taxon>
        <taxon>Ecdysozoa</taxon>
        <taxon>Arthropoda</taxon>
        <taxon>Chelicerata</taxon>
        <taxon>Arachnida</taxon>
        <taxon>Araneae</taxon>
        <taxon>Araneomorphae</taxon>
        <taxon>Entelegynae</taxon>
        <taxon>Araneoidea</taxon>
        <taxon>Araneidae</taxon>
        <taxon>Larinioides</taxon>
    </lineage>
</organism>
<dbReference type="InterPro" id="IPR028241">
    <property type="entry name" value="RAVE2/Rogdi"/>
</dbReference>
<dbReference type="Proteomes" id="UP001497382">
    <property type="component" value="Unassembled WGS sequence"/>
</dbReference>
<dbReference type="Pfam" id="PF10259">
    <property type="entry name" value="Rogdi_lz"/>
    <property type="match status" value="1"/>
</dbReference>
<comment type="caution">
    <text evidence="2">The sequence shown here is derived from an EMBL/GenBank/DDBJ whole genome shotgun (WGS) entry which is preliminary data.</text>
</comment>
<keyword evidence="3" id="KW-1185">Reference proteome</keyword>